<organism evidence="1 2">
    <name type="scientific">Persicirhabdus sediminis</name>
    <dbReference type="NCBI Taxonomy" id="454144"/>
    <lineage>
        <taxon>Bacteria</taxon>
        <taxon>Pseudomonadati</taxon>
        <taxon>Verrucomicrobiota</taxon>
        <taxon>Verrucomicrobiia</taxon>
        <taxon>Verrucomicrobiales</taxon>
        <taxon>Verrucomicrobiaceae</taxon>
        <taxon>Persicirhabdus</taxon>
    </lineage>
</organism>
<name>A0A8J7SIY0_9BACT</name>
<evidence type="ECO:0000313" key="1">
    <source>
        <dbReference type="EMBL" id="MBK1790949.1"/>
    </source>
</evidence>
<evidence type="ECO:0000313" key="2">
    <source>
        <dbReference type="Proteomes" id="UP000624703"/>
    </source>
</evidence>
<gene>
    <name evidence="1" type="ORF">JIN82_07245</name>
</gene>
<sequence>MSEDLVNSLIPAVDQQIESAATPHVAATFKRLTGENQLAEDDAKFLIAECLADESNRMFIEKREFNIDRYYELLDELPHSDSQAH</sequence>
<comment type="caution">
    <text evidence="1">The sequence shown here is derived from an EMBL/GenBank/DDBJ whole genome shotgun (WGS) entry which is preliminary data.</text>
</comment>
<proteinExistence type="predicted"/>
<dbReference type="RefSeq" id="WP_200310969.1">
    <property type="nucleotide sequence ID" value="NZ_JAENIM010000037.1"/>
</dbReference>
<protein>
    <submittedName>
        <fullName evidence="1">Uncharacterized protein</fullName>
    </submittedName>
</protein>
<dbReference type="EMBL" id="JAENIM010000037">
    <property type="protein sequence ID" value="MBK1790949.1"/>
    <property type="molecule type" value="Genomic_DNA"/>
</dbReference>
<reference evidence="1" key="1">
    <citation type="submission" date="2021-01" db="EMBL/GenBank/DDBJ databases">
        <title>Modified the classification status of verrucomicrobia.</title>
        <authorList>
            <person name="Feng X."/>
        </authorList>
    </citation>
    <scope>NUCLEOTIDE SEQUENCE</scope>
    <source>
        <strain evidence="1">_KCTC 22039</strain>
    </source>
</reference>
<keyword evidence="2" id="KW-1185">Reference proteome</keyword>
<accession>A0A8J7SIY0</accession>
<dbReference type="AlphaFoldDB" id="A0A8J7SIY0"/>
<dbReference type="Proteomes" id="UP000624703">
    <property type="component" value="Unassembled WGS sequence"/>
</dbReference>